<dbReference type="EMBL" id="JAFKMR010000025">
    <property type="protein sequence ID" value="MBN8745137.1"/>
    <property type="molecule type" value="Genomic_DNA"/>
</dbReference>
<protein>
    <submittedName>
        <fullName evidence="10">Phosphatase PAP2 family protein</fullName>
    </submittedName>
</protein>
<feature type="transmembrane region" description="Helical" evidence="8">
    <location>
        <begin position="195"/>
        <end position="216"/>
    </location>
</feature>
<proteinExistence type="predicted"/>
<dbReference type="SMART" id="SM00014">
    <property type="entry name" value="acidPPc"/>
    <property type="match status" value="1"/>
</dbReference>
<feature type="domain" description="Phosphatidic acid phosphatase type 2/haloperoxidase" evidence="9">
    <location>
        <begin position="102"/>
        <end position="210"/>
    </location>
</feature>
<dbReference type="SUPFAM" id="SSF48317">
    <property type="entry name" value="Acid phosphatase/Vanadium-dependent haloperoxidase"/>
    <property type="match status" value="1"/>
</dbReference>
<keyword evidence="2" id="KW-1003">Cell membrane</keyword>
<reference evidence="10" key="1">
    <citation type="submission" date="2021-02" db="EMBL/GenBank/DDBJ databases">
        <title>Thiocyanate and organic carbon inputs drive convergent selection for specific autotrophic Afipia and Thiobacillus strains within complex microbiomes.</title>
        <authorList>
            <person name="Huddy R.J."/>
            <person name="Sachdeva R."/>
            <person name="Kadzinga F."/>
            <person name="Kantor R.S."/>
            <person name="Harrison S.T.L."/>
            <person name="Banfield J.F."/>
        </authorList>
    </citation>
    <scope>NUCLEOTIDE SEQUENCE</scope>
    <source>
        <strain evidence="10">SCN18_13_7_16_R3_B_64_19</strain>
    </source>
</reference>
<evidence type="ECO:0000256" key="7">
    <source>
        <dbReference type="SAM" id="MobiDB-lite"/>
    </source>
</evidence>
<dbReference type="GO" id="GO:0005886">
    <property type="term" value="C:plasma membrane"/>
    <property type="evidence" value="ECO:0007669"/>
    <property type="project" value="UniProtKB-SubCell"/>
</dbReference>
<sequence length="217" mass="24279">MVEAAEMRVGSTVAKSAVQQSRHASTIPQQRPRSTMQQRQPSLLQRYLQWEEGLTLAANRLSRQAWVRRFFSAISRLGNGWGWAAILCLLLWLDGREAISPILWLIVTTFIGTGLYWSIKRLAARPRPSEHCHRIVLSEPPLDQFSFPSGHTLHAVNFTLQILFFAPILGWIAVPFALLIAASRLILGLHYLSDVLVGAVLGMLLATFALALRISVM</sequence>
<comment type="caution">
    <text evidence="10">The sequence shown here is derived from an EMBL/GenBank/DDBJ whole genome shotgun (WGS) entry which is preliminary data.</text>
</comment>
<keyword evidence="6 8" id="KW-0472">Membrane</keyword>
<dbReference type="InterPro" id="IPR036938">
    <property type="entry name" value="PAP2/HPO_sf"/>
</dbReference>
<dbReference type="InterPro" id="IPR000326">
    <property type="entry name" value="PAP2/HPO"/>
</dbReference>
<evidence type="ECO:0000313" key="11">
    <source>
        <dbReference type="Proteomes" id="UP000664800"/>
    </source>
</evidence>
<evidence type="ECO:0000256" key="2">
    <source>
        <dbReference type="ARBA" id="ARBA00022475"/>
    </source>
</evidence>
<name>A0A8I1MY73_THIA3</name>
<feature type="compositionally biased region" description="Polar residues" evidence="7">
    <location>
        <begin position="13"/>
        <end position="38"/>
    </location>
</feature>
<keyword evidence="5 8" id="KW-1133">Transmembrane helix</keyword>
<keyword evidence="3 8" id="KW-0812">Transmembrane</keyword>
<evidence type="ECO:0000256" key="4">
    <source>
        <dbReference type="ARBA" id="ARBA00022801"/>
    </source>
</evidence>
<evidence type="ECO:0000259" key="9">
    <source>
        <dbReference type="SMART" id="SM00014"/>
    </source>
</evidence>
<evidence type="ECO:0000256" key="3">
    <source>
        <dbReference type="ARBA" id="ARBA00022692"/>
    </source>
</evidence>
<dbReference type="PANTHER" id="PTHR14969">
    <property type="entry name" value="SPHINGOSINE-1-PHOSPHATE PHOSPHOHYDROLASE"/>
    <property type="match status" value="1"/>
</dbReference>
<dbReference type="Proteomes" id="UP000664800">
    <property type="component" value="Unassembled WGS sequence"/>
</dbReference>
<feature type="transmembrane region" description="Helical" evidence="8">
    <location>
        <begin position="98"/>
        <end position="119"/>
    </location>
</feature>
<evidence type="ECO:0000256" key="6">
    <source>
        <dbReference type="ARBA" id="ARBA00023136"/>
    </source>
</evidence>
<dbReference type="Pfam" id="PF01569">
    <property type="entry name" value="PAP2"/>
    <property type="match status" value="1"/>
</dbReference>
<dbReference type="Gene3D" id="1.20.144.10">
    <property type="entry name" value="Phosphatidic acid phosphatase type 2/haloperoxidase"/>
    <property type="match status" value="1"/>
</dbReference>
<evidence type="ECO:0000256" key="5">
    <source>
        <dbReference type="ARBA" id="ARBA00022989"/>
    </source>
</evidence>
<feature type="region of interest" description="Disordered" evidence="7">
    <location>
        <begin position="1"/>
        <end position="38"/>
    </location>
</feature>
<organism evidence="10 11">
    <name type="scientific">Thiomonas arsenitoxydans (strain DSM 22701 / CIP 110005 / 3As)</name>
    <dbReference type="NCBI Taxonomy" id="426114"/>
    <lineage>
        <taxon>Bacteria</taxon>
        <taxon>Pseudomonadati</taxon>
        <taxon>Pseudomonadota</taxon>
        <taxon>Betaproteobacteria</taxon>
        <taxon>Burkholderiales</taxon>
        <taxon>Thiomonas</taxon>
    </lineage>
</organism>
<feature type="transmembrane region" description="Helical" evidence="8">
    <location>
        <begin position="70"/>
        <end position="92"/>
    </location>
</feature>
<evidence type="ECO:0000256" key="1">
    <source>
        <dbReference type="ARBA" id="ARBA00004651"/>
    </source>
</evidence>
<dbReference type="AlphaFoldDB" id="A0A8I1MY73"/>
<accession>A0A8I1MY73</accession>
<evidence type="ECO:0000313" key="10">
    <source>
        <dbReference type="EMBL" id="MBN8745137.1"/>
    </source>
</evidence>
<feature type="transmembrane region" description="Helical" evidence="8">
    <location>
        <begin position="162"/>
        <end position="183"/>
    </location>
</feature>
<dbReference type="PANTHER" id="PTHR14969:SF62">
    <property type="entry name" value="DECAPRENYLPHOSPHORYL-5-PHOSPHORIBOSE PHOSPHATASE RV3807C-RELATED"/>
    <property type="match status" value="1"/>
</dbReference>
<evidence type="ECO:0000256" key="8">
    <source>
        <dbReference type="SAM" id="Phobius"/>
    </source>
</evidence>
<keyword evidence="4" id="KW-0378">Hydrolase</keyword>
<gene>
    <name evidence="10" type="ORF">J0I24_12660</name>
</gene>
<comment type="subcellular location">
    <subcellularLocation>
        <location evidence="1">Cell membrane</location>
        <topology evidence="1">Multi-pass membrane protein</topology>
    </subcellularLocation>
</comment>
<dbReference type="GO" id="GO:0016787">
    <property type="term" value="F:hydrolase activity"/>
    <property type="evidence" value="ECO:0007669"/>
    <property type="project" value="UniProtKB-KW"/>
</dbReference>